<evidence type="ECO:0000313" key="2">
    <source>
        <dbReference type="Proteomes" id="UP000029737"/>
    </source>
</evidence>
<sequence length="121" mass="13625">MLITGAEPDHWHALGADGALRHAMKDPRTLPAYHRTYWTADERAYVDHLDAHHAATTDPRRTNDDPPLVEALFDAIDSNERKNATYRSVIVAVRHALADGASLDDVRHWIDVGTEQEGHQR</sequence>
<accession>A0ABR4WYB6</accession>
<keyword evidence="2" id="KW-1185">Reference proteome</keyword>
<proteinExistence type="predicted"/>
<reference evidence="1 2" key="1">
    <citation type="journal article" date="2014" name="PLoS ONE">
        <title>Identification and Characterization of a New Erythromycin Biosynthetic Gene Cluster in Actinopolyspora erythraea YIM90600, a Novel Erythronolide-Producing Halophilic Actinomycete Isolated from Salt Field.</title>
        <authorList>
            <person name="Chen D."/>
            <person name="Feng J."/>
            <person name="Huang L."/>
            <person name="Zhang Q."/>
            <person name="Wu J."/>
            <person name="Zhu X."/>
            <person name="Duan Y."/>
            <person name="Xu Z."/>
        </authorList>
    </citation>
    <scope>NUCLEOTIDE SEQUENCE [LARGE SCALE GENOMIC DNA]</scope>
    <source>
        <strain evidence="1 2">YIM90600</strain>
    </source>
</reference>
<dbReference type="RefSeq" id="WP_043578903.1">
    <property type="nucleotide sequence ID" value="NZ_KN214181.1"/>
</dbReference>
<protein>
    <submittedName>
        <fullName evidence="1">Uncharacterized protein</fullName>
    </submittedName>
</protein>
<dbReference type="Proteomes" id="UP000029737">
    <property type="component" value="Unassembled WGS sequence"/>
</dbReference>
<name>A0ABR4WYB6_9ACTN</name>
<dbReference type="EMBL" id="JPMV01000046">
    <property type="protein sequence ID" value="KGI79374.1"/>
    <property type="molecule type" value="Genomic_DNA"/>
</dbReference>
<gene>
    <name evidence="1" type="ORF">IL38_24055</name>
</gene>
<organism evidence="1 2">
    <name type="scientific">Actinopolyspora erythraea</name>
    <dbReference type="NCBI Taxonomy" id="414996"/>
    <lineage>
        <taxon>Bacteria</taxon>
        <taxon>Bacillati</taxon>
        <taxon>Actinomycetota</taxon>
        <taxon>Actinomycetes</taxon>
        <taxon>Actinopolysporales</taxon>
        <taxon>Actinopolysporaceae</taxon>
        <taxon>Actinopolyspora</taxon>
    </lineage>
</organism>
<comment type="caution">
    <text evidence="1">The sequence shown here is derived from an EMBL/GenBank/DDBJ whole genome shotgun (WGS) entry which is preliminary data.</text>
</comment>
<evidence type="ECO:0000313" key="1">
    <source>
        <dbReference type="EMBL" id="KGI79374.1"/>
    </source>
</evidence>